<sequence length="394" mass="44542">MSSLSAVKILELIALYSSAVALIFTGLYIPERHRNALLLPIWGLLAVSIQGIDRLNFIPGLSYQFGMLVIITFLCSPLIFHARKDPIKVERRPDGRLNWNLTTAYKIFNNPRLLPARDTKAPQGSDTTRVTHAKFTIHRLLKIFLLVALNMGLNFATVPIFSKCTLDDFSPSREPIIRRLVNGTVSSHDLIIRAFISTIWIFDSISQLEISHALTSILFVVIIRADQPYEWPPLFGSTLEAYSLRRFWGRFWHRLFASAGVWAQVLTDSASFARVPAGLKKAFVAFFIFTVSGLAHAIVEWKTGGSALDRDILFFWCNYVAVCLEVVLARGWPSVLKPSYILLRIGVSPRGVRILNTVLGFLWVWAFFIWVTPRLVYPKIYGLLLSTISKPAYV</sequence>
<keyword evidence="2" id="KW-1185">Reference proteome</keyword>
<evidence type="ECO:0000313" key="2">
    <source>
        <dbReference type="Proteomes" id="UP001497680"/>
    </source>
</evidence>
<organism evidence="1 2">
    <name type="scientific">Hypoxylon rubiginosum</name>
    <dbReference type="NCBI Taxonomy" id="110542"/>
    <lineage>
        <taxon>Eukaryota</taxon>
        <taxon>Fungi</taxon>
        <taxon>Dikarya</taxon>
        <taxon>Ascomycota</taxon>
        <taxon>Pezizomycotina</taxon>
        <taxon>Sordariomycetes</taxon>
        <taxon>Xylariomycetidae</taxon>
        <taxon>Xylariales</taxon>
        <taxon>Hypoxylaceae</taxon>
        <taxon>Hypoxylon</taxon>
    </lineage>
</organism>
<proteinExistence type="predicted"/>
<gene>
    <name evidence="1" type="ORF">F4821DRAFT_279867</name>
</gene>
<comment type="caution">
    <text evidence="1">The sequence shown here is derived from an EMBL/GenBank/DDBJ whole genome shotgun (WGS) entry which is preliminary data.</text>
</comment>
<protein>
    <submittedName>
        <fullName evidence="1">Membrane bound O-acyl transferase family-domain-containing protein</fullName>
    </submittedName>
</protein>
<name>A0ACC0CWM0_9PEZI</name>
<keyword evidence="1" id="KW-0808">Transferase</keyword>
<evidence type="ECO:0000313" key="1">
    <source>
        <dbReference type="EMBL" id="KAI6084732.1"/>
    </source>
</evidence>
<reference evidence="1 2" key="1">
    <citation type="journal article" date="2022" name="New Phytol.">
        <title>Ecological generalism drives hyperdiversity of secondary metabolite gene clusters in xylarialean endophytes.</title>
        <authorList>
            <person name="Franco M.E.E."/>
            <person name="Wisecaver J.H."/>
            <person name="Arnold A.E."/>
            <person name="Ju Y.M."/>
            <person name="Slot J.C."/>
            <person name="Ahrendt S."/>
            <person name="Moore L.P."/>
            <person name="Eastman K.E."/>
            <person name="Scott K."/>
            <person name="Konkel Z."/>
            <person name="Mondo S.J."/>
            <person name="Kuo A."/>
            <person name="Hayes R.D."/>
            <person name="Haridas S."/>
            <person name="Andreopoulos B."/>
            <person name="Riley R."/>
            <person name="LaButti K."/>
            <person name="Pangilinan J."/>
            <person name="Lipzen A."/>
            <person name="Amirebrahimi M."/>
            <person name="Yan J."/>
            <person name="Adam C."/>
            <person name="Keymanesh K."/>
            <person name="Ng V."/>
            <person name="Louie K."/>
            <person name="Northen T."/>
            <person name="Drula E."/>
            <person name="Henrissat B."/>
            <person name="Hsieh H.M."/>
            <person name="Youens-Clark K."/>
            <person name="Lutzoni F."/>
            <person name="Miadlikowska J."/>
            <person name="Eastwood D.C."/>
            <person name="Hamelin R.C."/>
            <person name="Grigoriev I.V."/>
            <person name="U'Ren J.M."/>
        </authorList>
    </citation>
    <scope>NUCLEOTIDE SEQUENCE [LARGE SCALE GENOMIC DNA]</scope>
    <source>
        <strain evidence="1 2">ER1909</strain>
    </source>
</reference>
<accession>A0ACC0CWM0</accession>
<dbReference type="Proteomes" id="UP001497680">
    <property type="component" value="Unassembled WGS sequence"/>
</dbReference>
<dbReference type="EMBL" id="MU394333">
    <property type="protein sequence ID" value="KAI6084732.1"/>
    <property type="molecule type" value="Genomic_DNA"/>
</dbReference>